<gene>
    <name evidence="2" type="ORF">GCM10022255_088850</name>
</gene>
<feature type="transmembrane region" description="Helical" evidence="1">
    <location>
        <begin position="158"/>
        <end position="176"/>
    </location>
</feature>
<keyword evidence="1" id="KW-0472">Membrane</keyword>
<evidence type="ECO:0000313" key="3">
    <source>
        <dbReference type="Proteomes" id="UP001500620"/>
    </source>
</evidence>
<name>A0ABP8DNH4_9ACTN</name>
<evidence type="ECO:0000256" key="1">
    <source>
        <dbReference type="SAM" id="Phobius"/>
    </source>
</evidence>
<feature type="transmembrane region" description="Helical" evidence="1">
    <location>
        <begin position="74"/>
        <end position="103"/>
    </location>
</feature>
<keyword evidence="1" id="KW-0812">Transmembrane</keyword>
<dbReference type="RefSeq" id="WP_345137309.1">
    <property type="nucleotide sequence ID" value="NZ_BAABAT010000040.1"/>
</dbReference>
<keyword evidence="1" id="KW-1133">Transmembrane helix</keyword>
<protein>
    <submittedName>
        <fullName evidence="2">Uncharacterized protein</fullName>
    </submittedName>
</protein>
<proteinExistence type="predicted"/>
<comment type="caution">
    <text evidence="2">The sequence shown here is derived from an EMBL/GenBank/DDBJ whole genome shotgun (WGS) entry which is preliminary data.</text>
</comment>
<feature type="transmembrane region" description="Helical" evidence="1">
    <location>
        <begin position="237"/>
        <end position="255"/>
    </location>
</feature>
<evidence type="ECO:0000313" key="2">
    <source>
        <dbReference type="EMBL" id="GAA4260391.1"/>
    </source>
</evidence>
<sequence>MLSGLLSWPVAIGVLAAGCVELHRRVIAHQQRARTTAFIQVLPRSWIGAGLLWTLLAWPLSFPLHWLSATAGTWALAAVGFVLFGLGGSPGVAIGAAVCYSIWRPDPDLIQYWAAPIVAGAVVNLINTGPSAWGPVAVRLREASRRVGAVRPPRPHDWFWLAAATLAALAPTGYVLWHHHPLWTVATAAAGVQLLAWVFDLRALIRSVRRWARMVVVAAVAAAVILARSPWTFPLPHGWAGGVALAVLAFTAWAIRHYLVERQSVPWNGTTPVLRRLFGWRRIVALLAGAVRLALGTGLLPLAIAVTQGSPSLVEAATVLAVAEALTLPLRRRDLHRSAEIASITRLLSQDPPWPSEELGAWLHDTYLSRTSPRDLAIYRLITLLCEAAQWSAAGNMIHGQGFMAGDIRLRFPLRGERALRWTDLAEQALSMVDAEVVPRLLDDDGPLPRWQHLARGQTAVTRAAVWAVTTQWLAAYEADPFSGSWVMPLPPIADSDYPDLTKSQAIMSSAAEMRQASAEFTAAGASVADRLARFNAAYLLASVGEPPHRVFAELGDPGGPEWWERLTAVIRASVAMRDSGDIVLGEPFDEALFTTIVADAAAELAEWPLDMLTELLSTVEVADRIVHAAAAQRVGLALTDVTDRST</sequence>
<dbReference type="EMBL" id="BAABAT010000040">
    <property type="protein sequence ID" value="GAA4260391.1"/>
    <property type="molecule type" value="Genomic_DNA"/>
</dbReference>
<organism evidence="2 3">
    <name type="scientific">Dactylosporangium darangshiense</name>
    <dbReference type="NCBI Taxonomy" id="579108"/>
    <lineage>
        <taxon>Bacteria</taxon>
        <taxon>Bacillati</taxon>
        <taxon>Actinomycetota</taxon>
        <taxon>Actinomycetes</taxon>
        <taxon>Micromonosporales</taxon>
        <taxon>Micromonosporaceae</taxon>
        <taxon>Dactylosporangium</taxon>
    </lineage>
</organism>
<feature type="transmembrane region" description="Helical" evidence="1">
    <location>
        <begin position="283"/>
        <end position="306"/>
    </location>
</feature>
<feature type="transmembrane region" description="Helical" evidence="1">
    <location>
        <begin position="182"/>
        <end position="199"/>
    </location>
</feature>
<dbReference type="Proteomes" id="UP001500620">
    <property type="component" value="Unassembled WGS sequence"/>
</dbReference>
<accession>A0ABP8DNH4</accession>
<feature type="transmembrane region" description="Helical" evidence="1">
    <location>
        <begin position="46"/>
        <end position="67"/>
    </location>
</feature>
<reference evidence="3" key="1">
    <citation type="journal article" date="2019" name="Int. J. Syst. Evol. Microbiol.">
        <title>The Global Catalogue of Microorganisms (GCM) 10K type strain sequencing project: providing services to taxonomists for standard genome sequencing and annotation.</title>
        <authorList>
            <consortium name="The Broad Institute Genomics Platform"/>
            <consortium name="The Broad Institute Genome Sequencing Center for Infectious Disease"/>
            <person name="Wu L."/>
            <person name="Ma J."/>
        </authorList>
    </citation>
    <scope>NUCLEOTIDE SEQUENCE [LARGE SCALE GENOMIC DNA]</scope>
    <source>
        <strain evidence="3">JCM 17441</strain>
    </source>
</reference>
<feature type="transmembrane region" description="Helical" evidence="1">
    <location>
        <begin position="211"/>
        <end position="231"/>
    </location>
</feature>
<keyword evidence="3" id="KW-1185">Reference proteome</keyword>